<keyword evidence="4 8" id="KW-0479">Metal-binding</keyword>
<dbReference type="HOGENOM" id="CLU_047249_0_2_9"/>
<evidence type="ECO:0000256" key="4">
    <source>
        <dbReference type="ARBA" id="ARBA00022723"/>
    </source>
</evidence>
<feature type="binding site" evidence="8">
    <location>
        <position position="218"/>
    </location>
    <ligand>
        <name>Zn(2+)</name>
        <dbReference type="ChEBI" id="CHEBI:29105"/>
        <label>2</label>
    </ligand>
</feature>
<dbReference type="Gene3D" id="2.40.30.40">
    <property type="entry name" value="Peptidase M42, domain 2"/>
    <property type="match status" value="1"/>
</dbReference>
<evidence type="ECO:0000256" key="1">
    <source>
        <dbReference type="ARBA" id="ARBA00006272"/>
    </source>
</evidence>
<name>B7GGV6_ANOFW</name>
<keyword evidence="5" id="KW-0378">Hydrolase</keyword>
<dbReference type="PIRSF" id="PIRSF001123">
    <property type="entry name" value="PepA_GA"/>
    <property type="match status" value="1"/>
</dbReference>
<dbReference type="EMBL" id="CP000922">
    <property type="protein sequence ID" value="ACJ32911.1"/>
    <property type="molecule type" value="Genomic_DNA"/>
</dbReference>
<dbReference type="KEGG" id="afl:Aflv_0527"/>
<dbReference type="eggNOG" id="COG1363">
    <property type="taxonomic scope" value="Bacteria"/>
</dbReference>
<feature type="active site" description="Proton acceptor" evidence="7">
    <location>
        <position position="217"/>
    </location>
</feature>
<evidence type="ECO:0000256" key="6">
    <source>
        <dbReference type="PIRNR" id="PIRNR001123"/>
    </source>
</evidence>
<evidence type="ECO:0000256" key="5">
    <source>
        <dbReference type="ARBA" id="ARBA00022801"/>
    </source>
</evidence>
<keyword evidence="3" id="KW-0645">Protease</keyword>
<dbReference type="PANTHER" id="PTHR32481">
    <property type="entry name" value="AMINOPEPTIDASE"/>
    <property type="match status" value="1"/>
</dbReference>
<proteinExistence type="inferred from homology"/>
<comment type="cofactor">
    <cofactor evidence="8">
        <name>a divalent metal cation</name>
        <dbReference type="ChEBI" id="CHEBI:60240"/>
    </cofactor>
    <text evidence="8">Binds 2 divalent metal cations per subunit.</text>
</comment>
<dbReference type="GO" id="GO:0006508">
    <property type="term" value="P:proteolysis"/>
    <property type="evidence" value="ECO:0007669"/>
    <property type="project" value="UniProtKB-KW"/>
</dbReference>
<dbReference type="GO" id="GO:0046872">
    <property type="term" value="F:metal ion binding"/>
    <property type="evidence" value="ECO:0007669"/>
    <property type="project" value="UniProtKB-UniRule"/>
</dbReference>
<evidence type="ECO:0000256" key="8">
    <source>
        <dbReference type="PIRSR" id="PIRSR001123-2"/>
    </source>
</evidence>
<evidence type="ECO:0000313" key="10">
    <source>
        <dbReference type="Proteomes" id="UP000000742"/>
    </source>
</evidence>
<dbReference type="STRING" id="491915.Aflv_0527"/>
<dbReference type="Proteomes" id="UP000000742">
    <property type="component" value="Chromosome"/>
</dbReference>
<dbReference type="AlphaFoldDB" id="B7GGV6"/>
<feature type="binding site" evidence="8">
    <location>
        <position position="240"/>
    </location>
    <ligand>
        <name>Zn(2+)</name>
        <dbReference type="ChEBI" id="CHEBI:29105"/>
        <label>1</label>
    </ligand>
</feature>
<feature type="binding site" evidence="8">
    <location>
        <position position="71"/>
    </location>
    <ligand>
        <name>Zn(2+)</name>
        <dbReference type="ChEBI" id="CHEBI:29105"/>
        <label>1</label>
    </ligand>
</feature>
<evidence type="ECO:0000313" key="9">
    <source>
        <dbReference type="EMBL" id="ACJ32911.1"/>
    </source>
</evidence>
<protein>
    <submittedName>
        <fullName evidence="9">Cellulase M related protein</fullName>
    </submittedName>
</protein>
<gene>
    <name evidence="9" type="ordered locus">Aflv_0527</name>
</gene>
<comment type="similarity">
    <text evidence="1 6">Belongs to the peptidase M42 family.</text>
</comment>
<dbReference type="CDD" id="cd05656">
    <property type="entry name" value="M42_Frv"/>
    <property type="match status" value="1"/>
</dbReference>
<dbReference type="InterPro" id="IPR051464">
    <property type="entry name" value="Peptidase_M42_aminopept"/>
</dbReference>
<feature type="binding site" evidence="8">
    <location>
        <position position="185"/>
    </location>
    <ligand>
        <name>Zn(2+)</name>
        <dbReference type="ChEBI" id="CHEBI:29105"/>
        <label>2</label>
    </ligand>
</feature>
<feature type="binding site" evidence="8">
    <location>
        <position position="185"/>
    </location>
    <ligand>
        <name>Zn(2+)</name>
        <dbReference type="ChEBI" id="CHEBI:29105"/>
        <label>1</label>
    </ligand>
</feature>
<dbReference type="SUPFAM" id="SSF53187">
    <property type="entry name" value="Zn-dependent exopeptidases"/>
    <property type="match status" value="1"/>
</dbReference>
<dbReference type="InterPro" id="IPR023367">
    <property type="entry name" value="Peptidase_M42_dom2"/>
</dbReference>
<feature type="binding site" evidence="8">
    <location>
        <position position="328"/>
    </location>
    <ligand>
        <name>Zn(2+)</name>
        <dbReference type="ChEBI" id="CHEBI:29105"/>
        <label>2</label>
    </ligand>
</feature>
<evidence type="ECO:0000256" key="7">
    <source>
        <dbReference type="PIRSR" id="PIRSR001123-1"/>
    </source>
</evidence>
<reference evidence="9 10" key="1">
    <citation type="journal article" date="2008" name="Genome Biol.">
        <title>Encapsulated in silica: genome, proteome and physiology of the thermophilic bacterium Anoxybacillus flavithermus WK1.</title>
        <authorList>
            <person name="Saw J.H."/>
            <person name="Mountain B.W."/>
            <person name="Feng L."/>
            <person name="Omelchenko M.V."/>
            <person name="Hou S."/>
            <person name="Saito J.A."/>
            <person name="Stott M.B."/>
            <person name="Li D."/>
            <person name="Zhao G."/>
            <person name="Wu J."/>
            <person name="Galperin M.Y."/>
            <person name="Koonin E.V."/>
            <person name="Makarova K.S."/>
            <person name="Wolf Y.I."/>
            <person name="Rigden D.J."/>
            <person name="Dunfield P.F."/>
            <person name="Wang L."/>
            <person name="Alam M."/>
        </authorList>
    </citation>
    <scope>NUCLEOTIDE SEQUENCE [LARGE SCALE GENOMIC DNA]</scope>
    <source>
        <strain evidence="10">DSM 21510 / WK1</strain>
    </source>
</reference>
<accession>B7GGV6</accession>
<sequence>MTDVKKLDETLTMLKALTDAKGVPGNEREVREVMRSYIAPYADEVTTDRLGSLIAKKVGKENGPKVMIAGHLDEVGFMVTQIDEKGFIRFQPLGGWWGQVMLAQRVTIVTKKGDITGVIGSKPPHILPVEARRKPVEIKDMFIDIGASSRDEALAWGVRPGDAIVPYFEFTVMNNEKMLLAKAWDNRIGCAVAIDVLKQLKDVEHPNVVYGVGTVQEEVGLRGARTSAFAIEPDIAFAVDVGIAGDTPGVSEKDAMGKLGGGPHIVLYDATLVSHKGLREFVVNVAEEMNIPYRFDAMPGGGTDAGAIHMMMRGVPALTISIPTRYIHSHAALLHRDDYEQTVKLLVEVIRRLDEEKVKEITFD</sequence>
<dbReference type="SUPFAM" id="SSF101821">
    <property type="entry name" value="Aminopeptidase/glucanase lid domain"/>
    <property type="match status" value="1"/>
</dbReference>
<organism evidence="9 10">
    <name type="scientific">Anoxybacillus flavithermus (strain DSM 21510 / WK1)</name>
    <dbReference type="NCBI Taxonomy" id="491915"/>
    <lineage>
        <taxon>Bacteria</taxon>
        <taxon>Bacillati</taxon>
        <taxon>Bacillota</taxon>
        <taxon>Bacilli</taxon>
        <taxon>Bacillales</taxon>
        <taxon>Anoxybacillaceae</taxon>
        <taxon>Anoxybacillus</taxon>
    </lineage>
</organism>
<dbReference type="InterPro" id="IPR008007">
    <property type="entry name" value="Peptidase_M42"/>
</dbReference>
<evidence type="ECO:0000256" key="3">
    <source>
        <dbReference type="ARBA" id="ARBA00022670"/>
    </source>
</evidence>
<dbReference type="PANTHER" id="PTHR32481:SF21">
    <property type="entry name" value="AMINOPEPTIDASE YSDC-RELATED"/>
    <property type="match status" value="1"/>
</dbReference>
<dbReference type="GO" id="GO:0004177">
    <property type="term" value="F:aminopeptidase activity"/>
    <property type="evidence" value="ECO:0007669"/>
    <property type="project" value="UniProtKB-UniRule"/>
</dbReference>
<evidence type="ECO:0000256" key="2">
    <source>
        <dbReference type="ARBA" id="ARBA00022438"/>
    </source>
</evidence>
<dbReference type="Pfam" id="PF05343">
    <property type="entry name" value="Peptidase_M42"/>
    <property type="match status" value="1"/>
</dbReference>
<keyword evidence="2" id="KW-0031">Aminopeptidase</keyword>
<dbReference type="Gene3D" id="3.40.630.10">
    <property type="entry name" value="Zn peptidases"/>
    <property type="match status" value="1"/>
</dbReference>